<reference evidence="3" key="2">
    <citation type="journal article" date="2019" name="IMA Fungus">
        <title>Genome sequencing and comparison of five Tilletia species to identify candidate genes for the detection of regulated species infecting wheat.</title>
        <authorList>
            <person name="Nguyen H.D.T."/>
            <person name="Sultana T."/>
            <person name="Kesanakurti P."/>
            <person name="Hambleton S."/>
        </authorList>
    </citation>
    <scope>NUCLEOTIDE SEQUENCE</scope>
    <source>
        <strain evidence="3">DAOMC 238032</strain>
    </source>
</reference>
<evidence type="ECO:0000313" key="3">
    <source>
        <dbReference type="EMBL" id="KAE8241430.1"/>
    </source>
</evidence>
<feature type="region of interest" description="Disordered" evidence="1">
    <location>
        <begin position="149"/>
        <end position="238"/>
    </location>
</feature>
<dbReference type="AlphaFoldDB" id="A0A177VAJ9"/>
<dbReference type="EMBL" id="LWDD02002285">
    <property type="protein sequence ID" value="KAE8241430.1"/>
    <property type="molecule type" value="Genomic_DNA"/>
</dbReference>
<evidence type="ECO:0000313" key="2">
    <source>
        <dbReference type="EMBL" id="CAD6913903.1"/>
    </source>
</evidence>
<evidence type="ECO:0000313" key="5">
    <source>
        <dbReference type="Proteomes" id="UP000836402"/>
    </source>
</evidence>
<keyword evidence="5" id="KW-1185">Reference proteome</keyword>
<proteinExistence type="predicted"/>
<feature type="region of interest" description="Disordered" evidence="1">
    <location>
        <begin position="1"/>
        <end position="31"/>
    </location>
</feature>
<evidence type="ECO:0000256" key="1">
    <source>
        <dbReference type="SAM" id="MobiDB-lite"/>
    </source>
</evidence>
<evidence type="ECO:0000313" key="4">
    <source>
        <dbReference type="Proteomes" id="UP000077671"/>
    </source>
</evidence>
<organism evidence="3 4">
    <name type="scientific">Tilletia caries</name>
    <name type="common">wheat bunt fungus</name>
    <dbReference type="NCBI Taxonomy" id="13290"/>
    <lineage>
        <taxon>Eukaryota</taxon>
        <taxon>Fungi</taxon>
        <taxon>Dikarya</taxon>
        <taxon>Basidiomycota</taxon>
        <taxon>Ustilaginomycotina</taxon>
        <taxon>Exobasidiomycetes</taxon>
        <taxon>Tilletiales</taxon>
        <taxon>Tilletiaceae</taxon>
        <taxon>Tilletia</taxon>
    </lineage>
</organism>
<accession>A0A177VAJ9</accession>
<dbReference type="EMBL" id="CAJHJG010001669">
    <property type="protein sequence ID" value="CAD6913903.1"/>
    <property type="molecule type" value="Genomic_DNA"/>
</dbReference>
<feature type="compositionally biased region" description="Low complexity" evidence="1">
    <location>
        <begin position="149"/>
        <end position="168"/>
    </location>
</feature>
<protein>
    <submittedName>
        <fullName evidence="3">Uncharacterized protein</fullName>
    </submittedName>
</protein>
<sequence length="344" mass="35460">MSTRKRATQAETAQAPKRAPPRCRKGCKDPDDPALGALKANCSCSHSKAHSRVDISTTTGSAAAPASAAVAAPAVPAPAPAPATAAAAAPAPAPASAAIGTAESTITEALRVAEEALALEAAREAERLAAEETGAGRLLSPSPLPRSLPSFARLAPSSSGSSASPSDSRVGDQSVLLGGIDAPPSFSQAEQAHRSMNALEDSDAVTTPDADLGTESERGAADGISSSLEPEGCSKKRKKEMNDAEGASIWLDLNNAHNQLKITTSYETQPEARARYIRRGVWRVARSVAELGARTGTAVFFAFANLEPGKHKLPHYVYADPVLCDPSRGSLHDMAASMFKTCAG</sequence>
<dbReference type="Proteomes" id="UP000836402">
    <property type="component" value="Unassembled WGS sequence"/>
</dbReference>
<comment type="caution">
    <text evidence="3">The sequence shown here is derived from an EMBL/GenBank/DDBJ whole genome shotgun (WGS) entry which is preliminary data.</text>
</comment>
<reference evidence="3" key="1">
    <citation type="submission" date="2016-04" db="EMBL/GenBank/DDBJ databases">
        <authorList>
            <person name="Nguyen H.D."/>
            <person name="Kesanakurti P."/>
            <person name="Cullis J."/>
            <person name="Levesque C.A."/>
            <person name="Hambleton S."/>
        </authorList>
    </citation>
    <scope>NUCLEOTIDE SEQUENCE</scope>
    <source>
        <strain evidence="3">DAOMC 238032</strain>
    </source>
</reference>
<dbReference type="Proteomes" id="UP000077671">
    <property type="component" value="Unassembled WGS sequence"/>
</dbReference>
<reference evidence="2" key="3">
    <citation type="submission" date="2020-10" db="EMBL/GenBank/DDBJ databases">
        <authorList>
            <person name="Sedaghatjoo S."/>
        </authorList>
    </citation>
    <scope>NUCLEOTIDE SEQUENCE</scope>
    <source>
        <strain evidence="2">AZH3</strain>
    </source>
</reference>
<gene>
    <name evidence="3" type="ORF">A4X03_0g8150</name>
    <name evidence="2" type="ORF">JKIAZH3_G1641</name>
</gene>
<name>A0A177VAJ9_9BASI</name>